<accession>A0A563DHL1</accession>
<gene>
    <name evidence="1" type="ORF">ETU09_01810</name>
</gene>
<dbReference type="AlphaFoldDB" id="A0A563DHL1"/>
<dbReference type="OrthoDB" id="1081532at2"/>
<evidence type="ECO:0000313" key="1">
    <source>
        <dbReference type="EMBL" id="TWP29738.1"/>
    </source>
</evidence>
<evidence type="ECO:0000313" key="2">
    <source>
        <dbReference type="Proteomes" id="UP000319499"/>
    </source>
</evidence>
<dbReference type="EMBL" id="SELH01000013">
    <property type="protein sequence ID" value="TWP29738.1"/>
    <property type="molecule type" value="Genomic_DNA"/>
</dbReference>
<sequence>MSEEYKLHWVEGEEKLSAIAQKYNISTAELKKANPEMRTFYSGFFGGAEYASAMQKIRIPVVEEIVIKPTVPTMPSYHFEPLVRYRCEQLNISRIKQEIITFSAHINTEYLFSADKEDKKILQILLEDYQLSVEPIHFKGAFEFAKKIEELKKKISFSQNNKGEIREILNLGELRQEWENFKNKVLPTEALYQSLKEQTPKQAQDVIDTGNKEFSSSQLLGSTLGKNLFFHILLRANVGDELKDYTLKQFSQLFPNLELTIPVVKSKVKEDNFTTTYRLVGTLDRTHILEEELEKMYNEWYKPLIKYSYTEFSYVYRITYTIENKNNLLLEAKVALCEKIKNNFEAMTEFTIKQVEL</sequence>
<reference evidence="1 2" key="1">
    <citation type="submission" date="2019-02" db="EMBL/GenBank/DDBJ databases">
        <title>Apibacter muscae sp. nov.: a novel member of the house fly microbiota.</title>
        <authorList>
            <person name="Park R."/>
        </authorList>
    </citation>
    <scope>NUCLEOTIDE SEQUENCE [LARGE SCALE GENOMIC DNA]</scope>
    <source>
        <strain evidence="1 2">AL1</strain>
    </source>
</reference>
<dbReference type="Gene3D" id="3.10.350.10">
    <property type="entry name" value="LysM domain"/>
    <property type="match status" value="1"/>
</dbReference>
<dbReference type="RefSeq" id="WP_146291518.1">
    <property type="nucleotide sequence ID" value="NZ_SELH01000013.1"/>
</dbReference>
<comment type="caution">
    <text evidence="1">The sequence shown here is derived from an EMBL/GenBank/DDBJ whole genome shotgun (WGS) entry which is preliminary data.</text>
</comment>
<proteinExistence type="predicted"/>
<organism evidence="1 2">
    <name type="scientific">Apibacter muscae</name>
    <dbReference type="NCBI Taxonomy" id="2509004"/>
    <lineage>
        <taxon>Bacteria</taxon>
        <taxon>Pseudomonadati</taxon>
        <taxon>Bacteroidota</taxon>
        <taxon>Flavobacteriia</taxon>
        <taxon>Flavobacteriales</taxon>
        <taxon>Weeksellaceae</taxon>
        <taxon>Apibacter</taxon>
    </lineage>
</organism>
<dbReference type="Proteomes" id="UP000319499">
    <property type="component" value="Unassembled WGS sequence"/>
</dbReference>
<protein>
    <submittedName>
        <fullName evidence="1">LysM domain-containing protein</fullName>
    </submittedName>
</protein>
<dbReference type="InterPro" id="IPR036779">
    <property type="entry name" value="LysM_dom_sf"/>
</dbReference>
<dbReference type="CDD" id="cd00118">
    <property type="entry name" value="LysM"/>
    <property type="match status" value="1"/>
</dbReference>
<dbReference type="InterPro" id="IPR018392">
    <property type="entry name" value="LysM"/>
</dbReference>
<name>A0A563DHL1_9FLAO</name>
<keyword evidence="2" id="KW-1185">Reference proteome</keyword>